<sequence length="87" mass="9215">MESPLLSDEPSVQHVVHVSDLDGAVDAFLANPKASVLMVSEARTVDVGAVVRADDYASRALASLNASEAHRRMAVRTAILLAKPVHP</sequence>
<gene>
    <name evidence="1" type="ORF">ABID43_001852</name>
</gene>
<dbReference type="Proteomes" id="UP001549145">
    <property type="component" value="Unassembled WGS sequence"/>
</dbReference>
<protein>
    <submittedName>
        <fullName evidence="1">Uncharacterized protein</fullName>
    </submittedName>
</protein>
<accession>A0ABV2L3B4</accession>
<comment type="caution">
    <text evidence="1">The sequence shown here is derived from an EMBL/GenBank/DDBJ whole genome shotgun (WGS) entry which is preliminary data.</text>
</comment>
<keyword evidence="2" id="KW-1185">Reference proteome</keyword>
<reference evidence="1 2" key="1">
    <citation type="submission" date="2024-06" db="EMBL/GenBank/DDBJ databases">
        <title>Genomic Encyclopedia of Type Strains, Phase IV (KMG-IV): sequencing the most valuable type-strain genomes for metagenomic binning, comparative biology and taxonomic classification.</title>
        <authorList>
            <person name="Goeker M."/>
        </authorList>
    </citation>
    <scope>NUCLEOTIDE SEQUENCE [LARGE SCALE GENOMIC DNA]</scope>
    <source>
        <strain evidence="1 2">DSM 21331</strain>
    </source>
</reference>
<proteinExistence type="predicted"/>
<organism evidence="1 2">
    <name type="scientific">Methylobacterium goesingense</name>
    <dbReference type="NCBI Taxonomy" id="243690"/>
    <lineage>
        <taxon>Bacteria</taxon>
        <taxon>Pseudomonadati</taxon>
        <taxon>Pseudomonadota</taxon>
        <taxon>Alphaproteobacteria</taxon>
        <taxon>Hyphomicrobiales</taxon>
        <taxon>Methylobacteriaceae</taxon>
        <taxon>Methylobacterium</taxon>
    </lineage>
</organism>
<dbReference type="RefSeq" id="WP_238276771.1">
    <property type="nucleotide sequence ID" value="NZ_BPQL01000018.1"/>
</dbReference>
<name>A0ABV2L3B4_9HYPH</name>
<evidence type="ECO:0000313" key="1">
    <source>
        <dbReference type="EMBL" id="MET3692316.1"/>
    </source>
</evidence>
<evidence type="ECO:0000313" key="2">
    <source>
        <dbReference type="Proteomes" id="UP001549145"/>
    </source>
</evidence>
<dbReference type="EMBL" id="JBEPMM010000004">
    <property type="protein sequence ID" value="MET3692316.1"/>
    <property type="molecule type" value="Genomic_DNA"/>
</dbReference>